<organism evidence="2 3">
    <name type="scientific">Microbacterium testaceum (strain StLB037)</name>
    <dbReference type="NCBI Taxonomy" id="979556"/>
    <lineage>
        <taxon>Bacteria</taxon>
        <taxon>Bacillati</taxon>
        <taxon>Actinomycetota</taxon>
        <taxon>Actinomycetes</taxon>
        <taxon>Micrococcales</taxon>
        <taxon>Microbacteriaceae</taxon>
        <taxon>Microbacterium</taxon>
    </lineage>
</organism>
<reference evidence="2 3" key="1">
    <citation type="submission" date="2016-10" db="EMBL/GenBank/DDBJ databases">
        <authorList>
            <person name="de Groot N.N."/>
        </authorList>
    </citation>
    <scope>NUCLEOTIDE SEQUENCE [LARGE SCALE GENOMIC DNA]</scope>
    <source>
        <strain evidence="2 3">StLB037</strain>
    </source>
</reference>
<feature type="transmembrane region" description="Helical" evidence="1">
    <location>
        <begin position="52"/>
        <end position="77"/>
    </location>
</feature>
<feature type="transmembrane region" description="Helical" evidence="1">
    <location>
        <begin position="98"/>
        <end position="120"/>
    </location>
</feature>
<sequence>MAISTTSPRLPSPDPRIPVFPNGRRPTWLVAVIVLFAVLPVLMAVADDRLGLRLVMGALTLTILGAAACLHVLFGTIQERLLRIDQSASGIWFRPAPAATAVPFVLGGLLLLPAVAQIVVDIADLPTMPSFLLTRAPYALGLLGVGVIVMNAVRLREPAGLHVTAEGLRGIRGRGRVDWAWHELAEVGVGAGPVAKLHLIADGSGPRVEAPMLALGSDPNQVATVVRYFREVPSARATLQGPGTVALRGVDDALRAREG</sequence>
<feature type="transmembrane region" description="Helical" evidence="1">
    <location>
        <begin position="26"/>
        <end position="46"/>
    </location>
</feature>
<accession>A0A1H0LFX6</accession>
<name>A0A1H0LFX6_MICTS</name>
<evidence type="ECO:0000256" key="1">
    <source>
        <dbReference type="SAM" id="Phobius"/>
    </source>
</evidence>
<keyword evidence="1" id="KW-0812">Transmembrane</keyword>
<dbReference type="RefSeq" id="WP_074694300.1">
    <property type="nucleotide sequence ID" value="NZ_FNJN01000001.1"/>
</dbReference>
<gene>
    <name evidence="2" type="ORF">SAMN04487788_0534</name>
</gene>
<protein>
    <recommendedName>
        <fullName evidence="4">PH domain-containing protein</fullName>
    </recommendedName>
</protein>
<evidence type="ECO:0000313" key="3">
    <source>
        <dbReference type="Proteomes" id="UP000186456"/>
    </source>
</evidence>
<dbReference type="EMBL" id="FNJN01000001">
    <property type="protein sequence ID" value="SDO67099.1"/>
    <property type="molecule type" value="Genomic_DNA"/>
</dbReference>
<feature type="transmembrane region" description="Helical" evidence="1">
    <location>
        <begin position="132"/>
        <end position="153"/>
    </location>
</feature>
<proteinExistence type="predicted"/>
<keyword evidence="1" id="KW-1133">Transmembrane helix</keyword>
<keyword evidence="1" id="KW-0472">Membrane</keyword>
<evidence type="ECO:0000313" key="2">
    <source>
        <dbReference type="EMBL" id="SDO67099.1"/>
    </source>
</evidence>
<evidence type="ECO:0008006" key="4">
    <source>
        <dbReference type="Google" id="ProtNLM"/>
    </source>
</evidence>
<dbReference type="AlphaFoldDB" id="A0A1H0LFX6"/>
<dbReference type="Proteomes" id="UP000186456">
    <property type="component" value="Unassembled WGS sequence"/>
</dbReference>